<evidence type="ECO:0000256" key="1">
    <source>
        <dbReference type="ARBA" id="ARBA00022679"/>
    </source>
</evidence>
<accession>A0A3N1CZ13</accession>
<dbReference type="PANTHER" id="PTHR48207">
    <property type="entry name" value="SUCCINATE--HYDROXYMETHYLGLUTARATE COA-TRANSFERASE"/>
    <property type="match status" value="1"/>
</dbReference>
<dbReference type="PANTHER" id="PTHR48207:SF4">
    <property type="entry name" value="BLL6097 PROTEIN"/>
    <property type="match status" value="1"/>
</dbReference>
<dbReference type="Pfam" id="PF02515">
    <property type="entry name" value="CoA_transf_3"/>
    <property type="match status" value="1"/>
</dbReference>
<organism evidence="2 3">
    <name type="scientific">Actinocorallia herbida</name>
    <dbReference type="NCBI Taxonomy" id="58109"/>
    <lineage>
        <taxon>Bacteria</taxon>
        <taxon>Bacillati</taxon>
        <taxon>Actinomycetota</taxon>
        <taxon>Actinomycetes</taxon>
        <taxon>Streptosporangiales</taxon>
        <taxon>Thermomonosporaceae</taxon>
        <taxon>Actinocorallia</taxon>
    </lineage>
</organism>
<keyword evidence="1 2" id="KW-0808">Transferase</keyword>
<proteinExistence type="predicted"/>
<evidence type="ECO:0000313" key="3">
    <source>
        <dbReference type="Proteomes" id="UP000272400"/>
    </source>
</evidence>
<evidence type="ECO:0000313" key="2">
    <source>
        <dbReference type="EMBL" id="ROO86505.1"/>
    </source>
</evidence>
<dbReference type="SUPFAM" id="SSF89796">
    <property type="entry name" value="CoA-transferase family III (CaiB/BaiF)"/>
    <property type="match status" value="1"/>
</dbReference>
<dbReference type="InterPro" id="IPR044855">
    <property type="entry name" value="CoA-Trfase_III_dom3_sf"/>
</dbReference>
<reference evidence="2 3" key="1">
    <citation type="submission" date="2018-11" db="EMBL/GenBank/DDBJ databases">
        <title>Sequencing the genomes of 1000 actinobacteria strains.</title>
        <authorList>
            <person name="Klenk H.-P."/>
        </authorList>
    </citation>
    <scope>NUCLEOTIDE SEQUENCE [LARGE SCALE GENOMIC DNA]</scope>
    <source>
        <strain evidence="2 3">DSM 44254</strain>
    </source>
</reference>
<dbReference type="Gene3D" id="3.30.1540.10">
    <property type="entry name" value="formyl-coa transferase, domain 3"/>
    <property type="match status" value="1"/>
</dbReference>
<sequence length="383" mass="41370">MSAGGRPLEGFLVLDFTQVVAGPLAAMILADLGARVIKIEPPQGDAARQLGPNPKRGYLGGMFETYNRDKESIVLNLTDEADRARALELVDRADVLLESSRVGVMDRLGLGAEAMTERNPRLVYASITGYGERGPNAERGGVDMSLQGETGWMSITGEPDGPPTKLGAVPIDVSTGHVAAQGILAALLGRTRHGKGEIVRVSLFDVGCHLHAHDFTDYLMMGWTARRTGNFPAVTAPAGVYETADGSLVLAAYMPHHWKAALAVFDDSRLEDPAFASMRDRVMHRETLVPILQSILKTRPTAEWVARFDAARLTTGEVRDTGQAADSDQFAAAELALEFGGAEGRDVRTLRTPARFASFGPREHARAPQLDGDRDDVLTWLND</sequence>
<dbReference type="GO" id="GO:0008410">
    <property type="term" value="F:CoA-transferase activity"/>
    <property type="evidence" value="ECO:0007669"/>
    <property type="project" value="TreeGrafter"/>
</dbReference>
<dbReference type="InterPro" id="IPR050483">
    <property type="entry name" value="CoA-transferase_III_domain"/>
</dbReference>
<dbReference type="Gene3D" id="3.40.50.10540">
    <property type="entry name" value="Crotonobetainyl-coa:carnitine coa-transferase, domain 1"/>
    <property type="match status" value="1"/>
</dbReference>
<protein>
    <submittedName>
        <fullName evidence="2">Crotonobetainyl-CoA:carnitine CoA-transferase CaiB-like acyl-CoA transferase</fullName>
    </submittedName>
</protein>
<gene>
    <name evidence="2" type="ORF">EDD29_4078</name>
</gene>
<dbReference type="AlphaFoldDB" id="A0A3N1CZ13"/>
<dbReference type="InterPro" id="IPR023606">
    <property type="entry name" value="CoA-Trfase_III_dom_1_sf"/>
</dbReference>
<dbReference type="Proteomes" id="UP000272400">
    <property type="component" value="Unassembled WGS sequence"/>
</dbReference>
<dbReference type="EMBL" id="RJKE01000001">
    <property type="protein sequence ID" value="ROO86505.1"/>
    <property type="molecule type" value="Genomic_DNA"/>
</dbReference>
<comment type="caution">
    <text evidence="2">The sequence shown here is derived from an EMBL/GenBank/DDBJ whole genome shotgun (WGS) entry which is preliminary data.</text>
</comment>
<keyword evidence="3" id="KW-1185">Reference proteome</keyword>
<dbReference type="RefSeq" id="WP_123665900.1">
    <property type="nucleotide sequence ID" value="NZ_RJKE01000001.1"/>
</dbReference>
<name>A0A3N1CZ13_9ACTN</name>
<dbReference type="OrthoDB" id="4251672at2"/>
<dbReference type="InterPro" id="IPR003673">
    <property type="entry name" value="CoA-Trfase_fam_III"/>
</dbReference>